<evidence type="ECO:0000313" key="2">
    <source>
        <dbReference type="Proteomes" id="UP000662747"/>
    </source>
</evidence>
<organism evidence="1 2">
    <name type="scientific">Pyxidicoccus parkwayensis</name>
    <dbReference type="NCBI Taxonomy" id="2813578"/>
    <lineage>
        <taxon>Bacteria</taxon>
        <taxon>Pseudomonadati</taxon>
        <taxon>Myxococcota</taxon>
        <taxon>Myxococcia</taxon>
        <taxon>Myxococcales</taxon>
        <taxon>Cystobacterineae</taxon>
        <taxon>Myxococcaceae</taxon>
        <taxon>Pyxidicoccus</taxon>
    </lineage>
</organism>
<proteinExistence type="predicted"/>
<reference evidence="1 2" key="1">
    <citation type="submission" date="2021-02" db="EMBL/GenBank/DDBJ databases">
        <title>De Novo genome assembly of isolated myxobacteria.</title>
        <authorList>
            <person name="Stevens D.C."/>
        </authorList>
    </citation>
    <scope>NUCLEOTIDE SEQUENCE [LARGE SCALE GENOMIC DNA]</scope>
    <source>
        <strain evidence="2">SCPEA02</strain>
    </source>
</reference>
<protein>
    <submittedName>
        <fullName evidence="1">Uncharacterized protein</fullName>
    </submittedName>
</protein>
<gene>
    <name evidence="1" type="ORF">JY651_11100</name>
</gene>
<evidence type="ECO:0000313" key="1">
    <source>
        <dbReference type="EMBL" id="QSQ25432.1"/>
    </source>
</evidence>
<name>A0ABX7P4L8_9BACT</name>
<dbReference type="RefSeq" id="WP_206726987.1">
    <property type="nucleotide sequence ID" value="NZ_CP071090.1"/>
</dbReference>
<sequence length="144" mass="16094">MKLIKYVALDGIESAPTWNAVRRAIELLERGQSRALSMGEDETGDVFMIISRCQPSGLYVSARAIEEADDYDLVDTSAPSDLLECVVGAQRQTVTSDAIVDAAQVEPVARHFLLTGMRLDSARWRKTQERYTRMAQGEPVHRRP</sequence>
<dbReference type="Proteomes" id="UP000662747">
    <property type="component" value="Chromosome"/>
</dbReference>
<accession>A0ABX7P4L8</accession>
<dbReference type="EMBL" id="CP071090">
    <property type="protein sequence ID" value="QSQ25432.1"/>
    <property type="molecule type" value="Genomic_DNA"/>
</dbReference>
<keyword evidence="2" id="KW-1185">Reference proteome</keyword>